<dbReference type="GO" id="GO:0016020">
    <property type="term" value="C:membrane"/>
    <property type="evidence" value="ECO:0007669"/>
    <property type="project" value="GOC"/>
</dbReference>
<organism evidence="5 6">
    <name type="scientific">Alkaliphilus pronyensis</name>
    <dbReference type="NCBI Taxonomy" id="1482732"/>
    <lineage>
        <taxon>Bacteria</taxon>
        <taxon>Bacillati</taxon>
        <taxon>Bacillota</taxon>
        <taxon>Clostridia</taxon>
        <taxon>Peptostreptococcales</taxon>
        <taxon>Natronincolaceae</taxon>
        <taxon>Alkaliphilus</taxon>
    </lineage>
</organism>
<dbReference type="Gene3D" id="3.60.21.10">
    <property type="match status" value="1"/>
</dbReference>
<evidence type="ECO:0000259" key="4">
    <source>
        <dbReference type="Pfam" id="PF00149"/>
    </source>
</evidence>
<comment type="caution">
    <text evidence="5">The sequence shown here is derived from an EMBL/GenBank/DDBJ whole genome shotgun (WGS) entry which is preliminary data.</text>
</comment>
<evidence type="ECO:0000313" key="6">
    <source>
        <dbReference type="Proteomes" id="UP000432715"/>
    </source>
</evidence>
<accession>A0A6I0F1L7</accession>
<name>A0A6I0F1L7_9FIRM</name>
<dbReference type="CDD" id="cd07385">
    <property type="entry name" value="MPP_YkuE_C"/>
    <property type="match status" value="1"/>
</dbReference>
<gene>
    <name evidence="5" type="ORF">F8154_14010</name>
</gene>
<keyword evidence="1" id="KW-0479">Metal-binding</keyword>
<dbReference type="GO" id="GO:0008758">
    <property type="term" value="F:UDP-2,3-diacylglucosamine hydrolase activity"/>
    <property type="evidence" value="ECO:0007669"/>
    <property type="project" value="TreeGrafter"/>
</dbReference>
<evidence type="ECO:0000256" key="3">
    <source>
        <dbReference type="SAM" id="Phobius"/>
    </source>
</evidence>
<dbReference type="InterPro" id="IPR004843">
    <property type="entry name" value="Calcineurin-like_PHP"/>
</dbReference>
<keyword evidence="3" id="KW-0812">Transmembrane</keyword>
<keyword evidence="3" id="KW-1133">Transmembrane helix</keyword>
<dbReference type="GO" id="GO:0009245">
    <property type="term" value="P:lipid A biosynthetic process"/>
    <property type="evidence" value="ECO:0007669"/>
    <property type="project" value="TreeGrafter"/>
</dbReference>
<keyword evidence="2" id="KW-0378">Hydrolase</keyword>
<evidence type="ECO:0000256" key="1">
    <source>
        <dbReference type="ARBA" id="ARBA00022723"/>
    </source>
</evidence>
<proteinExistence type="predicted"/>
<feature type="domain" description="Calcineurin-like phosphoesterase" evidence="4">
    <location>
        <begin position="50"/>
        <end position="221"/>
    </location>
</feature>
<dbReference type="Pfam" id="PF00149">
    <property type="entry name" value="Metallophos"/>
    <property type="match status" value="1"/>
</dbReference>
<dbReference type="PANTHER" id="PTHR31302:SF31">
    <property type="entry name" value="PHOSPHODIESTERASE YAEI"/>
    <property type="match status" value="1"/>
</dbReference>
<reference evidence="5 6" key="1">
    <citation type="submission" date="2019-10" db="EMBL/GenBank/DDBJ databases">
        <title>Alkaliphilus serpentinus sp. nov. and Alkaliphilus pronyensis sp. nov., two novel anaerobic alkaliphilic species isolated from the serpentinized-hosted hydrothermal field of the Prony Bay (New Caledonia).</title>
        <authorList>
            <person name="Postec A."/>
        </authorList>
    </citation>
    <scope>NUCLEOTIDE SEQUENCE [LARGE SCALE GENOMIC DNA]</scope>
    <source>
        <strain evidence="5 6">LacV</strain>
    </source>
</reference>
<dbReference type="OrthoDB" id="9780884at2"/>
<evidence type="ECO:0000256" key="2">
    <source>
        <dbReference type="ARBA" id="ARBA00022801"/>
    </source>
</evidence>
<dbReference type="InterPro" id="IPR029052">
    <property type="entry name" value="Metallo-depent_PP-like"/>
</dbReference>
<dbReference type="GO" id="GO:0046872">
    <property type="term" value="F:metal ion binding"/>
    <property type="evidence" value="ECO:0007669"/>
    <property type="project" value="UniProtKB-KW"/>
</dbReference>
<keyword evidence="6" id="KW-1185">Reference proteome</keyword>
<dbReference type="InterPro" id="IPR051158">
    <property type="entry name" value="Metallophosphoesterase_sf"/>
</dbReference>
<protein>
    <submittedName>
        <fullName evidence="5">Metallophosphoesterase</fullName>
    </submittedName>
</protein>
<dbReference type="RefSeq" id="WP_151862243.1">
    <property type="nucleotide sequence ID" value="NZ_WBZC01000069.1"/>
</dbReference>
<dbReference type="SUPFAM" id="SSF56300">
    <property type="entry name" value="Metallo-dependent phosphatases"/>
    <property type="match status" value="1"/>
</dbReference>
<dbReference type="EMBL" id="WBZC01000069">
    <property type="protein sequence ID" value="KAB3530302.1"/>
    <property type="molecule type" value="Genomic_DNA"/>
</dbReference>
<dbReference type="AlphaFoldDB" id="A0A6I0F1L7"/>
<keyword evidence="3" id="KW-0472">Membrane</keyword>
<dbReference type="Proteomes" id="UP000432715">
    <property type="component" value="Unassembled WGS sequence"/>
</dbReference>
<evidence type="ECO:0000313" key="5">
    <source>
        <dbReference type="EMBL" id="KAB3530302.1"/>
    </source>
</evidence>
<feature type="transmembrane region" description="Helical" evidence="3">
    <location>
        <begin position="9"/>
        <end position="25"/>
    </location>
</feature>
<sequence length="285" mass="32666">MLKFKKKKLYIILFLSVVLYMFFIWQNNALVITNYQYANAKVPKDFDGYRILQISDLHNKDYNGKLMEKVKDIKPDIIVITGDLIDRRKTRIDIAIDTVEPMTKLAPVYFVTGNHEQLSEKYEMLKEELIKLSVDIIDNKYTILKKGRSTIGLMGIADPAKQHSEETYLWGNSSGYMKSSLEELFKAVDTEFNILLSHRPEEFNVYKSIDIDLVFSGHAHGGQIRVPFIGGIVAPNQGLFPEYTEGIYREKATSMVVSRGLGNSILPLRIFNRPEVVVVTLKHQL</sequence>
<dbReference type="PANTHER" id="PTHR31302">
    <property type="entry name" value="TRANSMEMBRANE PROTEIN WITH METALLOPHOSPHOESTERASE DOMAIN-RELATED"/>
    <property type="match status" value="1"/>
</dbReference>